<name>A0A8H6LSQ9_9AGAR</name>
<feature type="region of interest" description="Disordered" evidence="1">
    <location>
        <begin position="45"/>
        <end position="381"/>
    </location>
</feature>
<feature type="compositionally biased region" description="Acidic residues" evidence="1">
    <location>
        <begin position="395"/>
        <end position="404"/>
    </location>
</feature>
<comment type="caution">
    <text evidence="2">The sequence shown here is derived from an EMBL/GenBank/DDBJ whole genome shotgun (WGS) entry which is preliminary data.</text>
</comment>
<feature type="compositionally biased region" description="Acidic residues" evidence="1">
    <location>
        <begin position="356"/>
        <end position="381"/>
    </location>
</feature>
<dbReference type="EMBL" id="JACGCI010000365">
    <property type="protein sequence ID" value="KAF6740914.1"/>
    <property type="molecule type" value="Genomic_DNA"/>
</dbReference>
<feature type="compositionally biased region" description="Polar residues" evidence="1">
    <location>
        <begin position="46"/>
        <end position="59"/>
    </location>
</feature>
<sequence length="745" mass="78968">MRRWPQVPKVAPNSCRPRLLPLPLRQLRVKRVPRALDHPLRLLALSRSTKGGTPASSGVSGTATSPSKASKSSGKGVKSPAKAPVKSSSPSKVKAAAKAPAAVPSPPVPASIQEGSPSSVKPKPAASPRKAKSSKTVQKFKPGNVTVEVLVDEGLSSGPEDAGANPVLPPDDSAYHGKATQNRVEVAPPVAEPAVRTRSSRAKGSAGVAPSEGASPAKKSSSRSAPATPSKKGRGKLSDAPASSAAGSADVDVDAAPAEDVVPVARNPDPSTPVKKRAARKRASPKSAKYVEDVDDDDEYVAPPPTSPPPPRSTPKRPRRSKVVESEVSASEAESVLEERSRSKRLKAAIASPDVTDAESQSEMDVVDPEEDDCPDIIDEMPDDWEEDLNEYDLEDGFIDDNAVDDSGASEREGEGSVVEYAEQSEGGEEHSDGSVVSFEDLQEEDEVVPVSDVAIDDVSDARSEADGPPPALRTFSDVLGPAGSIPGDLAASQAAGPIVYGEDLITRTIPSLPKKCEVTNPSLQDPNLKYDALANLSRGVYTPWNPKPGRGMIRFSGWGRTCPSMGFDSCYHALTFVSHGNYINPSRFSPLDVCVREVPGKKVKYFLYGANRKPVYCLSSVMCKESHLLEPPPRGLTQKWLTGVFHQHEWERAVGFICTTFERPVLAAQLSMDAIQFSTRAHFGNDNSSSQGAGQPDMSSMYSNSQSPAIGTVTAPCAVVLYWDKAAVILLTAVGADTRLICSH</sequence>
<feature type="region of interest" description="Disordered" evidence="1">
    <location>
        <begin position="395"/>
        <end position="434"/>
    </location>
</feature>
<feature type="region of interest" description="Disordered" evidence="1">
    <location>
        <begin position="684"/>
        <end position="703"/>
    </location>
</feature>
<feature type="compositionally biased region" description="Low complexity" evidence="1">
    <location>
        <begin position="214"/>
        <end position="230"/>
    </location>
</feature>
<gene>
    <name evidence="2" type="ORF">DFP72DRAFT_392403</name>
</gene>
<keyword evidence="3" id="KW-1185">Reference proteome</keyword>
<evidence type="ECO:0000313" key="3">
    <source>
        <dbReference type="Proteomes" id="UP000521943"/>
    </source>
</evidence>
<dbReference type="Proteomes" id="UP000521943">
    <property type="component" value="Unassembled WGS sequence"/>
</dbReference>
<feature type="compositionally biased region" description="Basic residues" evidence="1">
    <location>
        <begin position="274"/>
        <end position="284"/>
    </location>
</feature>
<feature type="compositionally biased region" description="Pro residues" evidence="1">
    <location>
        <begin position="302"/>
        <end position="313"/>
    </location>
</feature>
<feature type="compositionally biased region" description="Polar residues" evidence="1">
    <location>
        <begin position="686"/>
        <end position="703"/>
    </location>
</feature>
<accession>A0A8H6LSQ9</accession>
<proteinExistence type="predicted"/>
<evidence type="ECO:0000313" key="2">
    <source>
        <dbReference type="EMBL" id="KAF6740914.1"/>
    </source>
</evidence>
<evidence type="ECO:0000256" key="1">
    <source>
        <dbReference type="SAM" id="MobiDB-lite"/>
    </source>
</evidence>
<feature type="compositionally biased region" description="Low complexity" evidence="1">
    <location>
        <begin position="238"/>
        <end position="265"/>
    </location>
</feature>
<feature type="compositionally biased region" description="Low complexity" evidence="1">
    <location>
        <begin position="116"/>
        <end position="128"/>
    </location>
</feature>
<organism evidence="2 3">
    <name type="scientific">Ephemerocybe angulata</name>
    <dbReference type="NCBI Taxonomy" id="980116"/>
    <lineage>
        <taxon>Eukaryota</taxon>
        <taxon>Fungi</taxon>
        <taxon>Dikarya</taxon>
        <taxon>Basidiomycota</taxon>
        <taxon>Agaricomycotina</taxon>
        <taxon>Agaricomycetes</taxon>
        <taxon>Agaricomycetidae</taxon>
        <taxon>Agaricales</taxon>
        <taxon>Agaricineae</taxon>
        <taxon>Psathyrellaceae</taxon>
        <taxon>Ephemerocybe</taxon>
    </lineage>
</organism>
<dbReference type="OrthoDB" id="3063746at2759"/>
<reference evidence="2 3" key="1">
    <citation type="submission" date="2020-07" db="EMBL/GenBank/DDBJ databases">
        <title>Comparative genomics of pyrophilous fungi reveals a link between fire events and developmental genes.</title>
        <authorList>
            <consortium name="DOE Joint Genome Institute"/>
            <person name="Steindorff A.S."/>
            <person name="Carver A."/>
            <person name="Calhoun S."/>
            <person name="Stillman K."/>
            <person name="Liu H."/>
            <person name="Lipzen A."/>
            <person name="Pangilinan J."/>
            <person name="Labutti K."/>
            <person name="Bruns T.D."/>
            <person name="Grigoriev I.V."/>
        </authorList>
    </citation>
    <scope>NUCLEOTIDE SEQUENCE [LARGE SCALE GENOMIC DNA]</scope>
    <source>
        <strain evidence="2 3">CBS 144469</strain>
    </source>
</reference>
<feature type="compositionally biased region" description="Low complexity" evidence="1">
    <location>
        <begin position="60"/>
        <end position="102"/>
    </location>
</feature>
<protein>
    <submittedName>
        <fullName evidence="2">Uncharacterized protein</fullName>
    </submittedName>
</protein>
<dbReference type="AlphaFoldDB" id="A0A8H6LSQ9"/>
<feature type="compositionally biased region" description="Low complexity" evidence="1">
    <location>
        <begin position="184"/>
        <end position="194"/>
    </location>
</feature>